<evidence type="ECO:0000256" key="2">
    <source>
        <dbReference type="ARBA" id="ARBA00006244"/>
    </source>
</evidence>
<dbReference type="InterPro" id="IPR040236">
    <property type="entry name" value="TMEM198"/>
</dbReference>
<feature type="transmembrane region" description="Helical" evidence="7">
    <location>
        <begin position="238"/>
        <end position="257"/>
    </location>
</feature>
<comment type="caution">
    <text evidence="9">The sequence shown here is derived from an EMBL/GenBank/DDBJ whole genome shotgun (WGS) entry which is preliminary data.</text>
</comment>
<comment type="similarity">
    <text evidence="2">Belongs to the TMEM198 family.</text>
</comment>
<gene>
    <name evidence="9" type="ORF">BN9_096590</name>
</gene>
<feature type="transmembrane region" description="Helical" evidence="7">
    <location>
        <begin position="49"/>
        <end position="69"/>
    </location>
</feature>
<dbReference type="InterPro" id="IPR025256">
    <property type="entry name" value="TM7S3/TM198-like_dom"/>
</dbReference>
<evidence type="ECO:0000256" key="7">
    <source>
        <dbReference type="SAM" id="Phobius"/>
    </source>
</evidence>
<feature type="transmembrane region" description="Helical" evidence="7">
    <location>
        <begin position="189"/>
        <end position="209"/>
    </location>
</feature>
<accession>A0A024GP14</accession>
<dbReference type="PANTHER" id="PTHR31247:SF5">
    <property type="entry name" value="DUF4203 DOMAIN-CONTAINING PROTEIN"/>
    <property type="match status" value="1"/>
</dbReference>
<feature type="domain" description="TM7S3/TM198-like" evidence="8">
    <location>
        <begin position="60"/>
        <end position="257"/>
    </location>
</feature>
<sequence>MSRHCIPLLSSRIALSCVLLQYGCAHILRVLQDTSADDDSKASLFDSAGGMVVGKNILAIAAIVCGALIGFAGQRLFRPTMFICAFGIGGLVLSGIVVAIFGHRTWIGTASWVSFLIGGVILAGLVLTIYNVGIFMVGAAFGVMLAATVNNSVGYLIYPAKPTSLFVILACIFALIGGLLAFKAERMALIVATSAIGAHAMIWGLGYYIGHYPNPMDLTARAVKRVDGSLNYSIPSQWWGYLVGIILLFILCMLVQCKKTAKI</sequence>
<name>A0A024GP14_9STRA</name>
<feature type="transmembrane region" description="Helical" evidence="7">
    <location>
        <begin position="134"/>
        <end position="158"/>
    </location>
</feature>
<feature type="transmembrane region" description="Helical" evidence="7">
    <location>
        <begin position="81"/>
        <end position="101"/>
    </location>
</feature>
<comment type="subcellular location">
    <subcellularLocation>
        <location evidence="1">Membrane</location>
        <topology evidence="1">Multi-pass membrane protein</topology>
    </subcellularLocation>
</comment>
<evidence type="ECO:0000256" key="4">
    <source>
        <dbReference type="ARBA" id="ARBA00022989"/>
    </source>
</evidence>
<evidence type="ECO:0000256" key="5">
    <source>
        <dbReference type="ARBA" id="ARBA00023136"/>
    </source>
</evidence>
<protein>
    <recommendedName>
        <fullName evidence="6">Transmembrane protein 198</fullName>
    </recommendedName>
</protein>
<dbReference type="Proteomes" id="UP000053237">
    <property type="component" value="Unassembled WGS sequence"/>
</dbReference>
<organism evidence="9 10">
    <name type="scientific">Albugo candida</name>
    <dbReference type="NCBI Taxonomy" id="65357"/>
    <lineage>
        <taxon>Eukaryota</taxon>
        <taxon>Sar</taxon>
        <taxon>Stramenopiles</taxon>
        <taxon>Oomycota</taxon>
        <taxon>Peronosporomycetes</taxon>
        <taxon>Albuginales</taxon>
        <taxon>Albuginaceae</taxon>
        <taxon>Albugo</taxon>
    </lineage>
</organism>
<dbReference type="InParanoid" id="A0A024GP14"/>
<keyword evidence="10" id="KW-1185">Reference proteome</keyword>
<proteinExistence type="inferred from homology"/>
<dbReference type="GO" id="GO:0005886">
    <property type="term" value="C:plasma membrane"/>
    <property type="evidence" value="ECO:0007669"/>
    <property type="project" value="TreeGrafter"/>
</dbReference>
<dbReference type="Pfam" id="PF13886">
    <property type="entry name" value="TM7S3_TM198"/>
    <property type="match status" value="1"/>
</dbReference>
<dbReference type="STRING" id="65357.A0A024GP14"/>
<dbReference type="PANTHER" id="PTHR31247">
    <property type="entry name" value="TRANSMEMBRANE PROTEIN 198 FAMILY MEMBER"/>
    <property type="match status" value="1"/>
</dbReference>
<evidence type="ECO:0000313" key="9">
    <source>
        <dbReference type="EMBL" id="CCI48521.1"/>
    </source>
</evidence>
<evidence type="ECO:0000256" key="1">
    <source>
        <dbReference type="ARBA" id="ARBA00004141"/>
    </source>
</evidence>
<evidence type="ECO:0000256" key="3">
    <source>
        <dbReference type="ARBA" id="ARBA00022692"/>
    </source>
</evidence>
<keyword evidence="3 7" id="KW-0812">Transmembrane</keyword>
<evidence type="ECO:0000259" key="8">
    <source>
        <dbReference type="Pfam" id="PF13886"/>
    </source>
</evidence>
<feature type="transmembrane region" description="Helical" evidence="7">
    <location>
        <begin position="164"/>
        <end position="182"/>
    </location>
</feature>
<evidence type="ECO:0000313" key="10">
    <source>
        <dbReference type="Proteomes" id="UP000053237"/>
    </source>
</evidence>
<dbReference type="OrthoDB" id="115781at2759"/>
<feature type="transmembrane region" description="Helical" evidence="7">
    <location>
        <begin position="107"/>
        <end position="127"/>
    </location>
</feature>
<dbReference type="AlphaFoldDB" id="A0A024GP14"/>
<keyword evidence="4 7" id="KW-1133">Transmembrane helix</keyword>
<keyword evidence="5 7" id="KW-0472">Membrane</keyword>
<evidence type="ECO:0000256" key="6">
    <source>
        <dbReference type="ARBA" id="ARBA00049737"/>
    </source>
</evidence>
<dbReference type="EMBL" id="CAIX01000231">
    <property type="protein sequence ID" value="CCI48521.1"/>
    <property type="molecule type" value="Genomic_DNA"/>
</dbReference>
<reference evidence="9 10" key="1">
    <citation type="submission" date="2012-05" db="EMBL/GenBank/DDBJ databases">
        <title>Recombination and specialization in a pathogen metapopulation.</title>
        <authorList>
            <person name="Gardiner A."/>
            <person name="Kemen E."/>
            <person name="Schultz-Larsen T."/>
            <person name="MacLean D."/>
            <person name="Van Oosterhout C."/>
            <person name="Jones J.D.G."/>
        </authorList>
    </citation>
    <scope>NUCLEOTIDE SEQUENCE [LARGE SCALE GENOMIC DNA]</scope>
    <source>
        <strain evidence="9 10">Ac Nc2</strain>
    </source>
</reference>